<dbReference type="PRINTS" id="PR00097">
    <property type="entry name" value="ANTSNTHASEII"/>
</dbReference>
<dbReference type="PRINTS" id="PR00096">
    <property type="entry name" value="GATASE"/>
</dbReference>
<dbReference type="CDD" id="cd01743">
    <property type="entry name" value="GATase1_Anthranilate_Synthase"/>
    <property type="match status" value="1"/>
</dbReference>
<evidence type="ECO:0000313" key="14">
    <source>
        <dbReference type="Proteomes" id="UP001610334"/>
    </source>
</evidence>
<dbReference type="PROSITE" id="PS51273">
    <property type="entry name" value="GATASE_TYPE_1"/>
    <property type="match status" value="1"/>
</dbReference>
<dbReference type="Gene3D" id="3.60.120.10">
    <property type="entry name" value="Anthranilate synthase"/>
    <property type="match status" value="1"/>
</dbReference>
<dbReference type="Gene3D" id="3.40.50.880">
    <property type="match status" value="1"/>
</dbReference>
<keyword evidence="5" id="KW-0808">Transferase</keyword>
<evidence type="ECO:0000256" key="2">
    <source>
        <dbReference type="ARBA" id="ARBA00005009"/>
    </source>
</evidence>
<evidence type="ECO:0000256" key="7">
    <source>
        <dbReference type="ARBA" id="ARBA00022962"/>
    </source>
</evidence>
<keyword evidence="6" id="KW-0289">Folate biosynthesis</keyword>
<comment type="caution">
    <text evidence="13">The sequence shown here is derived from an EMBL/GenBank/DDBJ whole genome shotgun (WGS) entry which is preliminary data.</text>
</comment>
<comment type="similarity">
    <text evidence="3">In the C-terminal section; belongs to the anthranilate synthase component I family.</text>
</comment>
<proteinExistence type="inferred from homology"/>
<feature type="domain" description="Glutamine amidotransferase" evidence="10">
    <location>
        <begin position="29"/>
        <end position="230"/>
    </location>
</feature>
<comment type="catalytic activity">
    <reaction evidence="1">
        <text>chorismate + L-glutamine = 4-amino-4-deoxychorismate + L-glutamate</text>
        <dbReference type="Rhea" id="RHEA:11672"/>
        <dbReference type="ChEBI" id="CHEBI:29748"/>
        <dbReference type="ChEBI" id="CHEBI:29985"/>
        <dbReference type="ChEBI" id="CHEBI:58359"/>
        <dbReference type="ChEBI" id="CHEBI:58406"/>
        <dbReference type="EC" id="2.6.1.85"/>
    </reaction>
</comment>
<evidence type="ECO:0000259" key="11">
    <source>
        <dbReference type="Pfam" id="PF00425"/>
    </source>
</evidence>
<dbReference type="Pfam" id="PF04715">
    <property type="entry name" value="Anth_synt_I_N"/>
    <property type="match status" value="1"/>
</dbReference>
<dbReference type="Proteomes" id="UP001610334">
    <property type="component" value="Unassembled WGS sequence"/>
</dbReference>
<evidence type="ECO:0000259" key="12">
    <source>
        <dbReference type="Pfam" id="PF04715"/>
    </source>
</evidence>
<dbReference type="EMBL" id="JBFXLT010000043">
    <property type="protein sequence ID" value="KAL2812982.1"/>
    <property type="molecule type" value="Genomic_DNA"/>
</dbReference>
<sequence>MSTSVPYQDPNNRVPSLKIRVNMGTLKVLIIDHYDSYTNNILQLLQGTSVDESGKEYPQWSVAIVRFDQFSWETFSSELLPFLDAIILSPGPGSPEREADFGFNSRLIREANVPILGICLGHQGIGTTFGARIIHTPNIKHGQICQVSHKGIGVLKDLPQGFDAVRYNSLVLDYDELPSDLEATAWTYDPEDTSRRVLLGIQHRFRPIFGAQWHPESVCSAFGSQILNNFRDIVLDFWKQRSPWNQWTGREIVSNAILPQHIQDANVIVRQAAHSDARIESAASKLRDLAYVVKSVSLGKGPSAHLVFQSLVKGTSPDGEAWLDSAKVRDSHSRNSYLAPAAFALSYSSKTQALSIYQHGEELATQRLQTTYWTWLDQFHQNIMQANIETLSPELLGQETEIGQPLLQVGLLGYFGYELKRESLPGYAYMPSSHGPQGHSDSRLLFSNSVFRLDNYTGEWTLFSLVRNGDTDPIGQFIGTRDRVGISEVQFDDLVAQAKTVFAASQLPSVRPESLPPFVALDNEESYSQTIREAQEAIKEGETYELTLTTKFQARSPKADPYSLYLALRARNPAPYSAYMNFPSHDLSILSSSPERFISIDRNGVAEMKPIKGTLAVSADPVEDERRKHQLATDIKELAENLMIVDLIRSDLHNISPSKSIKVPKLLHVESYETVHQLVTTIQSQIAPSVGSVKVVERCFPPGSMTGAPKLRSVQILDGLEQQRERGIYSGSLGYLCASGSVDQSVVIRTIVRTGDQLELGAGGAITWLSEADKEWDEVMVKANAVAEARPKPSVPVSPTAAPSRGSVYSVKQGALSKKGVPAGNLWRSLYNIFFHHVL</sequence>
<accession>A0ABR4HDY4</accession>
<dbReference type="InterPro" id="IPR006805">
    <property type="entry name" value="Anth_synth_I_N"/>
</dbReference>
<evidence type="ECO:0000256" key="3">
    <source>
        <dbReference type="ARBA" id="ARBA00005970"/>
    </source>
</evidence>
<dbReference type="InterPro" id="IPR029062">
    <property type="entry name" value="Class_I_gatase-like"/>
</dbReference>
<dbReference type="InterPro" id="IPR019999">
    <property type="entry name" value="Anth_synth_I-like"/>
</dbReference>
<evidence type="ECO:0000256" key="8">
    <source>
        <dbReference type="ARBA" id="ARBA00031329"/>
    </source>
</evidence>
<gene>
    <name evidence="13" type="ORF">BJX63DRAFT_432271</name>
</gene>
<organism evidence="13 14">
    <name type="scientific">Aspergillus granulosus</name>
    <dbReference type="NCBI Taxonomy" id="176169"/>
    <lineage>
        <taxon>Eukaryota</taxon>
        <taxon>Fungi</taxon>
        <taxon>Dikarya</taxon>
        <taxon>Ascomycota</taxon>
        <taxon>Pezizomycotina</taxon>
        <taxon>Eurotiomycetes</taxon>
        <taxon>Eurotiomycetidae</taxon>
        <taxon>Eurotiales</taxon>
        <taxon>Aspergillaceae</taxon>
        <taxon>Aspergillus</taxon>
        <taxon>Aspergillus subgen. Nidulantes</taxon>
    </lineage>
</organism>
<comment type="pathway">
    <text evidence="2">Cofactor biosynthesis; tetrahydrofolate biosynthesis; 4-aminobenzoate from chorismate: step 1/2.</text>
</comment>
<dbReference type="SUPFAM" id="SSF56322">
    <property type="entry name" value="ADC synthase"/>
    <property type="match status" value="1"/>
</dbReference>
<keyword evidence="14" id="KW-1185">Reference proteome</keyword>
<reference evidence="13 14" key="1">
    <citation type="submission" date="2024-07" db="EMBL/GenBank/DDBJ databases">
        <title>Section-level genome sequencing and comparative genomics of Aspergillus sections Usti and Cavernicolus.</title>
        <authorList>
            <consortium name="Lawrence Berkeley National Laboratory"/>
            <person name="Nybo J.L."/>
            <person name="Vesth T.C."/>
            <person name="Theobald S."/>
            <person name="Frisvad J.C."/>
            <person name="Larsen T.O."/>
            <person name="Kjaerboelling I."/>
            <person name="Rothschild-Mancinelli K."/>
            <person name="Lyhne E.K."/>
            <person name="Kogle M.E."/>
            <person name="Barry K."/>
            <person name="Clum A."/>
            <person name="Na H."/>
            <person name="Ledsgaard L."/>
            <person name="Lin J."/>
            <person name="Lipzen A."/>
            <person name="Kuo A."/>
            <person name="Riley R."/>
            <person name="Mondo S."/>
            <person name="Labutti K."/>
            <person name="Haridas S."/>
            <person name="Pangalinan J."/>
            <person name="Salamov A.A."/>
            <person name="Simmons B.A."/>
            <person name="Magnuson J.K."/>
            <person name="Chen J."/>
            <person name="Drula E."/>
            <person name="Henrissat B."/>
            <person name="Wiebenga A."/>
            <person name="Lubbers R.J."/>
            <person name="Gomes A.C."/>
            <person name="Makela M.R."/>
            <person name="Stajich J."/>
            <person name="Grigoriev I.V."/>
            <person name="Mortensen U.H."/>
            <person name="De Vries R.P."/>
            <person name="Baker S.E."/>
            <person name="Andersen M.R."/>
        </authorList>
    </citation>
    <scope>NUCLEOTIDE SEQUENCE [LARGE SCALE GENOMIC DNA]</scope>
    <source>
        <strain evidence="13 14">CBS 588.65</strain>
    </source>
</reference>
<evidence type="ECO:0000313" key="13">
    <source>
        <dbReference type="EMBL" id="KAL2812982.1"/>
    </source>
</evidence>
<evidence type="ECO:0000256" key="9">
    <source>
        <dbReference type="ARBA" id="ARBA00031904"/>
    </source>
</evidence>
<dbReference type="InterPro" id="IPR006221">
    <property type="entry name" value="TrpG/PapA_dom"/>
</dbReference>
<dbReference type="InterPro" id="IPR017926">
    <property type="entry name" value="GATASE"/>
</dbReference>
<evidence type="ECO:0000259" key="10">
    <source>
        <dbReference type="Pfam" id="PF00117"/>
    </source>
</evidence>
<feature type="domain" description="Anthranilate synthase component I N-terminal" evidence="12">
    <location>
        <begin position="319"/>
        <end position="462"/>
    </location>
</feature>
<dbReference type="Pfam" id="PF00117">
    <property type="entry name" value="GATase"/>
    <property type="match status" value="1"/>
</dbReference>
<dbReference type="SUPFAM" id="SSF52317">
    <property type="entry name" value="Class I glutamine amidotransferase-like"/>
    <property type="match status" value="1"/>
</dbReference>
<dbReference type="Pfam" id="PF00425">
    <property type="entry name" value="Chorismate_bind"/>
    <property type="match status" value="1"/>
</dbReference>
<keyword evidence="7" id="KW-0315">Glutamine amidotransferase</keyword>
<dbReference type="InterPro" id="IPR005801">
    <property type="entry name" value="ADC_synthase"/>
</dbReference>
<evidence type="ECO:0000256" key="5">
    <source>
        <dbReference type="ARBA" id="ARBA00022679"/>
    </source>
</evidence>
<dbReference type="PANTHER" id="PTHR11236">
    <property type="entry name" value="AMINOBENZOATE/ANTHRANILATE SYNTHASE"/>
    <property type="match status" value="1"/>
</dbReference>
<dbReference type="EC" id="2.6.1.85" evidence="4"/>
<dbReference type="NCBIfam" id="TIGR00566">
    <property type="entry name" value="trpG_papA"/>
    <property type="match status" value="1"/>
</dbReference>
<protein>
    <recommendedName>
        <fullName evidence="4">aminodeoxychorismate synthase</fullName>
        <ecNumber evidence="4">2.6.1.85</ecNumber>
    </recommendedName>
    <alternativeName>
        <fullName evidence="8">Para-aminobenzoate synthase</fullName>
    </alternativeName>
    <alternativeName>
        <fullName evidence="9">p-aminobenzoic acid synthase</fullName>
    </alternativeName>
</protein>
<evidence type="ECO:0000256" key="1">
    <source>
        <dbReference type="ARBA" id="ARBA00001000"/>
    </source>
</evidence>
<dbReference type="InterPro" id="IPR015890">
    <property type="entry name" value="Chorismate_C"/>
</dbReference>
<evidence type="ECO:0000256" key="6">
    <source>
        <dbReference type="ARBA" id="ARBA00022909"/>
    </source>
</evidence>
<name>A0ABR4HDY4_9EURO</name>
<dbReference type="PRINTS" id="PR00099">
    <property type="entry name" value="CPSGATASE"/>
</dbReference>
<feature type="domain" description="Chorismate-utilising enzyme C-terminal" evidence="11">
    <location>
        <begin position="524"/>
        <end position="782"/>
    </location>
</feature>
<evidence type="ECO:0000256" key="4">
    <source>
        <dbReference type="ARBA" id="ARBA00013139"/>
    </source>
</evidence>
<dbReference type="PANTHER" id="PTHR11236:SF18">
    <property type="entry name" value="AMINODEOXYCHORISMATE SYNTHASE"/>
    <property type="match status" value="1"/>
</dbReference>